<feature type="region of interest" description="Disordered" evidence="7">
    <location>
        <begin position="299"/>
        <end position="379"/>
    </location>
</feature>
<dbReference type="GO" id="GO:0006995">
    <property type="term" value="P:cellular response to nitrogen starvation"/>
    <property type="evidence" value="ECO:0007669"/>
    <property type="project" value="TreeGrafter"/>
</dbReference>
<evidence type="ECO:0000313" key="11">
    <source>
        <dbReference type="EMBL" id="PWN87026.1"/>
    </source>
</evidence>
<feature type="compositionally biased region" description="Low complexity" evidence="7">
    <location>
        <begin position="359"/>
        <end position="379"/>
    </location>
</feature>
<feature type="region of interest" description="Disordered" evidence="7">
    <location>
        <begin position="1"/>
        <end position="33"/>
    </location>
</feature>
<evidence type="ECO:0000256" key="4">
    <source>
        <dbReference type="ARBA" id="ARBA00022843"/>
    </source>
</evidence>
<feature type="region of interest" description="Disordered" evidence="7">
    <location>
        <begin position="140"/>
        <end position="219"/>
    </location>
</feature>
<dbReference type="EMBL" id="KZ819641">
    <property type="protein sequence ID" value="PWN87026.1"/>
    <property type="molecule type" value="Genomic_DNA"/>
</dbReference>
<dbReference type="GO" id="GO:0034727">
    <property type="term" value="P:piecemeal microautophagy of the nucleus"/>
    <property type="evidence" value="ECO:0007669"/>
    <property type="project" value="TreeGrafter"/>
</dbReference>
<feature type="compositionally biased region" description="Low complexity" evidence="7">
    <location>
        <begin position="149"/>
        <end position="158"/>
    </location>
</feature>
<keyword evidence="4 6" id="KW-0832">Ubl conjugation</keyword>
<name>A0A316YBX0_9BASI</name>
<feature type="domain" description="Autophagy protein ATG5 alpha-helical bundle region" evidence="9">
    <location>
        <begin position="238"/>
        <end position="293"/>
    </location>
</feature>
<dbReference type="InterPro" id="IPR042527">
    <property type="entry name" value="Atg5_UblA_dom_sf"/>
</dbReference>
<dbReference type="GO" id="GO:0000422">
    <property type="term" value="P:autophagy of mitochondrion"/>
    <property type="evidence" value="ECO:0007669"/>
    <property type="project" value="TreeGrafter"/>
</dbReference>
<dbReference type="FunFam" id="1.10.246.190:FF:000003">
    <property type="entry name" value="Autophagy protein 5"/>
    <property type="match status" value="1"/>
</dbReference>
<dbReference type="InterPro" id="IPR042526">
    <property type="entry name" value="Atg5_HR"/>
</dbReference>
<evidence type="ECO:0000259" key="10">
    <source>
        <dbReference type="Pfam" id="PF20638"/>
    </source>
</evidence>
<keyword evidence="6" id="KW-0472">Membrane</keyword>
<evidence type="ECO:0000256" key="7">
    <source>
        <dbReference type="SAM" id="MobiDB-lite"/>
    </source>
</evidence>
<gene>
    <name evidence="11" type="ORF">FA10DRAFT_269630</name>
</gene>
<dbReference type="STRING" id="215250.A0A316YBX0"/>
<comment type="subcellular location">
    <subcellularLocation>
        <location evidence="1 6">Preautophagosomal structure membrane</location>
        <topology evidence="1 6">Peripheral membrane protein</topology>
    </subcellularLocation>
</comment>
<keyword evidence="6" id="KW-0813">Transport</keyword>
<dbReference type="GO" id="GO:0005776">
    <property type="term" value="C:autophagosome"/>
    <property type="evidence" value="ECO:0007669"/>
    <property type="project" value="TreeGrafter"/>
</dbReference>
<dbReference type="Proteomes" id="UP000245768">
    <property type="component" value="Unassembled WGS sequence"/>
</dbReference>
<evidence type="ECO:0000313" key="12">
    <source>
        <dbReference type="Proteomes" id="UP000245768"/>
    </source>
</evidence>
<dbReference type="InterPro" id="IPR048940">
    <property type="entry name" value="ATG5_HBR"/>
</dbReference>
<feature type="compositionally biased region" description="Gly residues" evidence="7">
    <location>
        <begin position="16"/>
        <end position="33"/>
    </location>
</feature>
<dbReference type="AlphaFoldDB" id="A0A316YBX0"/>
<accession>A0A316YBX0</accession>
<dbReference type="GO" id="GO:0034274">
    <property type="term" value="C:Atg12-Atg5-Atg16 complex"/>
    <property type="evidence" value="ECO:0007669"/>
    <property type="project" value="TreeGrafter"/>
</dbReference>
<organism evidence="11 12">
    <name type="scientific">Acaromyces ingoldii</name>
    <dbReference type="NCBI Taxonomy" id="215250"/>
    <lineage>
        <taxon>Eukaryota</taxon>
        <taxon>Fungi</taxon>
        <taxon>Dikarya</taxon>
        <taxon>Basidiomycota</taxon>
        <taxon>Ustilaginomycotina</taxon>
        <taxon>Exobasidiomycetes</taxon>
        <taxon>Exobasidiales</taxon>
        <taxon>Cryptobasidiaceae</taxon>
        <taxon>Acaromyces</taxon>
    </lineage>
</organism>
<dbReference type="Gene3D" id="3.10.20.90">
    <property type="entry name" value="Phosphatidylinositol 3-kinase Catalytic Subunit, Chain A, domain 1"/>
    <property type="match status" value="1"/>
</dbReference>
<dbReference type="RefSeq" id="XP_025374224.1">
    <property type="nucleotide sequence ID" value="XM_025522825.1"/>
</dbReference>
<dbReference type="Pfam" id="PF20637">
    <property type="entry name" value="ATG5_HBR"/>
    <property type="match status" value="1"/>
</dbReference>
<keyword evidence="12" id="KW-1185">Reference proteome</keyword>
<keyword evidence="5 6" id="KW-0072">Autophagy</keyword>
<dbReference type="InParanoid" id="A0A316YBX0"/>
<evidence type="ECO:0000256" key="6">
    <source>
        <dbReference type="RuleBase" id="RU361202"/>
    </source>
</evidence>
<evidence type="ECO:0000259" key="8">
    <source>
        <dbReference type="Pfam" id="PF04106"/>
    </source>
</evidence>
<dbReference type="GeneID" id="37044741"/>
<dbReference type="OrthoDB" id="272162at2759"/>
<evidence type="ECO:0000256" key="3">
    <source>
        <dbReference type="ARBA" id="ARBA00022499"/>
    </source>
</evidence>
<dbReference type="InterPro" id="IPR048318">
    <property type="entry name" value="ATG5_UblB"/>
</dbReference>
<dbReference type="PANTHER" id="PTHR13040:SF2">
    <property type="entry name" value="AUTOPHAGY PROTEIN 5"/>
    <property type="match status" value="1"/>
</dbReference>
<evidence type="ECO:0000256" key="2">
    <source>
        <dbReference type="ARBA" id="ARBA00006910"/>
    </source>
</evidence>
<dbReference type="GO" id="GO:0019776">
    <property type="term" value="F:Atg8-family ligase activity"/>
    <property type="evidence" value="ECO:0007669"/>
    <property type="project" value="TreeGrafter"/>
</dbReference>
<keyword evidence="3 6" id="KW-1017">Isopeptide bond</keyword>
<comment type="similarity">
    <text evidence="2 6">Belongs to the ATG5 family.</text>
</comment>
<dbReference type="Gene3D" id="3.10.20.620">
    <property type="match status" value="1"/>
</dbReference>
<protein>
    <recommendedName>
        <fullName evidence="6">Autophagy protein 5</fullName>
    </recommendedName>
</protein>
<dbReference type="Pfam" id="PF20638">
    <property type="entry name" value="ATG5_UblA"/>
    <property type="match status" value="1"/>
</dbReference>
<feature type="domain" description="Autophagy protein ATG5 UblA" evidence="10">
    <location>
        <begin position="47"/>
        <end position="138"/>
    </location>
</feature>
<dbReference type="GO" id="GO:0061908">
    <property type="term" value="C:phagophore"/>
    <property type="evidence" value="ECO:0007669"/>
    <property type="project" value="TreeGrafter"/>
</dbReference>
<sequence>MASGIASPSPSHIAAGGSGGVVGGSGSGSSSTGGGVAGAATRFRRLVWEAAIPVVVGVESGDLPSGSDRSVETYYASAARISYLPLLLAEVRRNLLPLVLDGAALDKIEEKDCWFAFEGTPLRWHWPIGLLYDYHTSNAAPSQHRMRTPSASSPLSSRRASHQAPPPSDESYFPGPPSSLALPPQAQQNQQQQQSQQHSQQQSQQQSQPQGPPIPWRLTLRLRNPPLDKLHSTAGLASCRASFMSMLKEADFVRYGSTKRVTNLRKSDQDQLWDGVVQHDFDLYWAVAAKLVPVVPDGLPPLQQPTHDRSRTASAAGDDERFNTVSSTATARPSLTQQHNESQTSLAAASMHSVAPSEAPSLASTAAGPGPGSGSSSSAVRSVPMRFHLVDGAPIVQEPVAPYLDDGRPNTIHLVLSGLFPLLFPPTPTFGTHAAPPPALAYPVVQGIRLPLETDVAWLGAALPSADGWVAVCINLLIDGEEPVPLPPTSRLGL</sequence>
<comment type="function">
    <text evidence="6">Involved in cytoplasm to vacuole transport (Cvt) and autophagic vesicle formation.</text>
</comment>
<feature type="compositionally biased region" description="Low complexity" evidence="7">
    <location>
        <begin position="183"/>
        <end position="209"/>
    </location>
</feature>
<feature type="domain" description="Autophagy protein ATG5 UblB" evidence="8">
    <location>
        <begin position="383"/>
        <end position="474"/>
    </location>
</feature>
<proteinExistence type="inferred from homology"/>
<evidence type="ECO:0000256" key="1">
    <source>
        <dbReference type="ARBA" id="ARBA00004623"/>
    </source>
</evidence>
<dbReference type="GO" id="GO:0034045">
    <property type="term" value="C:phagophore assembly site membrane"/>
    <property type="evidence" value="ECO:0007669"/>
    <property type="project" value="UniProtKB-SubCell"/>
</dbReference>
<feature type="compositionally biased region" description="Polar residues" evidence="7">
    <location>
        <begin position="323"/>
        <end position="347"/>
    </location>
</feature>
<evidence type="ECO:0000259" key="9">
    <source>
        <dbReference type="Pfam" id="PF20637"/>
    </source>
</evidence>
<dbReference type="InterPro" id="IPR048939">
    <property type="entry name" value="ATG5_UblA"/>
</dbReference>
<dbReference type="Gene3D" id="1.10.246.190">
    <property type="entry name" value="Autophagy protein Apg5, helix rich domain"/>
    <property type="match status" value="1"/>
</dbReference>
<comment type="subunit">
    <text evidence="6">Conjugated with ATG12.</text>
</comment>
<dbReference type="InterPro" id="IPR007239">
    <property type="entry name" value="Atg5"/>
</dbReference>
<dbReference type="FunCoup" id="A0A316YBX0">
    <property type="interactions" value="190"/>
</dbReference>
<feature type="compositionally biased region" description="Polar residues" evidence="7">
    <location>
        <begin position="1"/>
        <end position="10"/>
    </location>
</feature>
<reference evidence="11 12" key="1">
    <citation type="journal article" date="2018" name="Mol. Biol. Evol.">
        <title>Broad Genomic Sampling Reveals a Smut Pathogenic Ancestry of the Fungal Clade Ustilaginomycotina.</title>
        <authorList>
            <person name="Kijpornyongpan T."/>
            <person name="Mondo S.J."/>
            <person name="Barry K."/>
            <person name="Sandor L."/>
            <person name="Lee J."/>
            <person name="Lipzen A."/>
            <person name="Pangilinan J."/>
            <person name="LaButti K."/>
            <person name="Hainaut M."/>
            <person name="Henrissat B."/>
            <person name="Grigoriev I.V."/>
            <person name="Spatafora J.W."/>
            <person name="Aime M.C."/>
        </authorList>
    </citation>
    <scope>NUCLEOTIDE SEQUENCE [LARGE SCALE GENOMIC DNA]</scope>
    <source>
        <strain evidence="11 12">MCA 4198</strain>
    </source>
</reference>
<dbReference type="GO" id="GO:0044233">
    <property type="term" value="C:mitochondria-associated endoplasmic reticulum membrane contact site"/>
    <property type="evidence" value="ECO:0007669"/>
    <property type="project" value="TreeGrafter"/>
</dbReference>
<evidence type="ECO:0000256" key="5">
    <source>
        <dbReference type="ARBA" id="ARBA00023006"/>
    </source>
</evidence>
<dbReference type="PANTHER" id="PTHR13040">
    <property type="entry name" value="AUTOPHAGY PROTEIN 5"/>
    <property type="match status" value="1"/>
</dbReference>
<dbReference type="Pfam" id="PF04106">
    <property type="entry name" value="ATG5_UblB"/>
    <property type="match status" value="1"/>
</dbReference>